<dbReference type="AlphaFoldDB" id="S9ZP27"/>
<feature type="region of interest" description="Disordered" evidence="1">
    <location>
        <begin position="28"/>
        <end position="140"/>
    </location>
</feature>
<protein>
    <recommendedName>
        <fullName evidence="2">DNA-binding protein H-NS-like C-terminal domain-containing protein</fullName>
    </recommendedName>
</protein>
<comment type="caution">
    <text evidence="3">The sequence shown here is derived from an EMBL/GenBank/DDBJ whole genome shotgun (WGS) entry which is preliminary data.</text>
</comment>
<dbReference type="Proteomes" id="UP000015455">
    <property type="component" value="Unassembled WGS sequence"/>
</dbReference>
<dbReference type="Pfam" id="PF00816">
    <property type="entry name" value="Histone_HNS"/>
    <property type="match status" value="1"/>
</dbReference>
<feature type="compositionally biased region" description="Low complexity" evidence="1">
    <location>
        <begin position="30"/>
        <end position="75"/>
    </location>
</feature>
<reference evidence="3 4" key="1">
    <citation type="submission" date="2013-06" db="EMBL/GenBank/DDBJ databases">
        <title>Draft genome sequence of Thauera terpenica.</title>
        <authorList>
            <person name="Liu B."/>
            <person name="Frostegard A.H."/>
            <person name="Shapleigh J.P."/>
        </authorList>
    </citation>
    <scope>NUCLEOTIDE SEQUENCE [LARGE SCALE GENOMIC DNA]</scope>
    <source>
        <strain evidence="3 4">58Eu</strain>
    </source>
</reference>
<accession>S9ZP27</accession>
<sequence length="204" mass="20942">MPIVLSEHVLSELESLLAEVKHEIAKREAALASSATPETSSATGTTEVGSVAAPAPLPDAVADANDTPAAAPPAARSGTLKRPPRTPAEPAAEPVPVPAPPGVAAEDASAGTSEIASSPAAAPLPAEPEPAAIDATPTPEIRYVHPASRTLTWTGEGSTPEWITAYLAHGGSWTAMENAAEKLAASHRRDIRLMTRTPPAQRKR</sequence>
<dbReference type="SUPFAM" id="SSF81273">
    <property type="entry name" value="H-NS histone-like proteins"/>
    <property type="match status" value="1"/>
</dbReference>
<feature type="domain" description="DNA-binding protein H-NS-like C-terminal" evidence="2">
    <location>
        <begin position="142"/>
        <end position="172"/>
    </location>
</feature>
<feature type="compositionally biased region" description="Low complexity" evidence="1">
    <location>
        <begin position="102"/>
        <end position="140"/>
    </location>
</feature>
<organism evidence="3 4">
    <name type="scientific">Thauera terpenica 58Eu</name>
    <dbReference type="NCBI Taxonomy" id="1348657"/>
    <lineage>
        <taxon>Bacteria</taxon>
        <taxon>Pseudomonadati</taxon>
        <taxon>Pseudomonadota</taxon>
        <taxon>Betaproteobacteria</taxon>
        <taxon>Rhodocyclales</taxon>
        <taxon>Zoogloeaceae</taxon>
        <taxon>Thauera</taxon>
    </lineage>
</organism>
<evidence type="ECO:0000256" key="1">
    <source>
        <dbReference type="SAM" id="MobiDB-lite"/>
    </source>
</evidence>
<dbReference type="InterPro" id="IPR037150">
    <property type="entry name" value="H-NS_C_dom_sf"/>
</dbReference>
<dbReference type="GO" id="GO:0003677">
    <property type="term" value="F:DNA binding"/>
    <property type="evidence" value="ECO:0007669"/>
    <property type="project" value="InterPro"/>
</dbReference>
<dbReference type="InterPro" id="IPR027444">
    <property type="entry name" value="H-NS_C_dom"/>
</dbReference>
<dbReference type="EMBL" id="ATJV01000045">
    <property type="protein sequence ID" value="EPZ16406.1"/>
    <property type="molecule type" value="Genomic_DNA"/>
</dbReference>
<dbReference type="PATRIC" id="fig|1348657.5.peg.1078"/>
<dbReference type="Gene3D" id="4.10.430.10">
    <property type="entry name" value="Histone-like protein H-NS, C-terminal domain"/>
    <property type="match status" value="1"/>
</dbReference>
<keyword evidence="4" id="KW-1185">Reference proteome</keyword>
<evidence type="ECO:0000313" key="3">
    <source>
        <dbReference type="EMBL" id="EPZ16406.1"/>
    </source>
</evidence>
<gene>
    <name evidence="3" type="ORF">M622_12685</name>
</gene>
<proteinExistence type="predicted"/>
<dbReference type="RefSeq" id="WP_021248518.1">
    <property type="nucleotide sequence ID" value="NZ_ATJV01000045.1"/>
</dbReference>
<name>S9ZP27_9RHOO</name>
<dbReference type="eggNOG" id="COG2916">
    <property type="taxonomic scope" value="Bacteria"/>
</dbReference>
<evidence type="ECO:0000259" key="2">
    <source>
        <dbReference type="Pfam" id="PF00816"/>
    </source>
</evidence>
<evidence type="ECO:0000313" key="4">
    <source>
        <dbReference type="Proteomes" id="UP000015455"/>
    </source>
</evidence>